<name>A0CYN3_PARTE</name>
<keyword evidence="3" id="KW-1185">Reference proteome</keyword>
<dbReference type="EMBL" id="CT868219">
    <property type="protein sequence ID" value="CAK75900.1"/>
    <property type="molecule type" value="Genomic_DNA"/>
</dbReference>
<accession>A0CYN3</accession>
<protein>
    <submittedName>
        <fullName evidence="2">Uncharacterized protein</fullName>
    </submittedName>
</protein>
<sequence length="158" mass="19122">MDQDLYIYPGITKNLTKTMCGKLKRFIKKQFKDQSFLQDDPKVKEFLDTSQYDYKVLNLTSLKQSTIGKEIVNFFFGNLIWCQDINELNKLDINYYFQFNHVWYDQTEEDSKEKKDKQDFLEKQEKQEKYEKQEKLEKLEKLENASDQDVKVKKVKID</sequence>
<proteinExistence type="predicted"/>
<dbReference type="Proteomes" id="UP000000600">
    <property type="component" value="Unassembled WGS sequence"/>
</dbReference>
<dbReference type="OrthoDB" id="306902at2759"/>
<reference evidence="2 3" key="1">
    <citation type="journal article" date="2006" name="Nature">
        <title>Global trends of whole-genome duplications revealed by the ciliate Paramecium tetraurelia.</title>
        <authorList>
            <consortium name="Genoscope"/>
            <person name="Aury J.-M."/>
            <person name="Jaillon O."/>
            <person name="Duret L."/>
            <person name="Noel B."/>
            <person name="Jubin C."/>
            <person name="Porcel B.M."/>
            <person name="Segurens B."/>
            <person name="Daubin V."/>
            <person name="Anthouard V."/>
            <person name="Aiach N."/>
            <person name="Arnaiz O."/>
            <person name="Billaut A."/>
            <person name="Beisson J."/>
            <person name="Blanc I."/>
            <person name="Bouhouche K."/>
            <person name="Camara F."/>
            <person name="Duharcourt S."/>
            <person name="Guigo R."/>
            <person name="Gogendeau D."/>
            <person name="Katinka M."/>
            <person name="Keller A.-M."/>
            <person name="Kissmehl R."/>
            <person name="Klotz C."/>
            <person name="Koll F."/>
            <person name="Le Moue A."/>
            <person name="Lepere C."/>
            <person name="Malinsky S."/>
            <person name="Nowacki M."/>
            <person name="Nowak J.K."/>
            <person name="Plattner H."/>
            <person name="Poulain J."/>
            <person name="Ruiz F."/>
            <person name="Serrano V."/>
            <person name="Zagulski M."/>
            <person name="Dessen P."/>
            <person name="Betermier M."/>
            <person name="Weissenbach J."/>
            <person name="Scarpelli C."/>
            <person name="Schachter V."/>
            <person name="Sperling L."/>
            <person name="Meyer E."/>
            <person name="Cohen J."/>
            <person name="Wincker P."/>
        </authorList>
    </citation>
    <scope>NUCLEOTIDE SEQUENCE [LARGE SCALE GENOMIC DNA]</scope>
    <source>
        <strain evidence="2 3">Stock d4-2</strain>
    </source>
</reference>
<dbReference type="InParanoid" id="A0CYN3"/>
<evidence type="ECO:0000256" key="1">
    <source>
        <dbReference type="SAM" id="MobiDB-lite"/>
    </source>
</evidence>
<evidence type="ECO:0000313" key="2">
    <source>
        <dbReference type="EMBL" id="CAK75900.1"/>
    </source>
</evidence>
<dbReference type="GeneID" id="5029082"/>
<organism evidence="2 3">
    <name type="scientific">Paramecium tetraurelia</name>
    <dbReference type="NCBI Taxonomy" id="5888"/>
    <lineage>
        <taxon>Eukaryota</taxon>
        <taxon>Sar</taxon>
        <taxon>Alveolata</taxon>
        <taxon>Ciliophora</taxon>
        <taxon>Intramacronucleata</taxon>
        <taxon>Oligohymenophorea</taxon>
        <taxon>Peniculida</taxon>
        <taxon>Parameciidae</taxon>
        <taxon>Paramecium</taxon>
    </lineage>
</organism>
<dbReference type="KEGG" id="ptm:GSPATT00011501001"/>
<gene>
    <name evidence="2" type="ORF">GSPATT00011501001</name>
</gene>
<evidence type="ECO:0000313" key="3">
    <source>
        <dbReference type="Proteomes" id="UP000000600"/>
    </source>
</evidence>
<dbReference type="AlphaFoldDB" id="A0CYN3"/>
<feature type="region of interest" description="Disordered" evidence="1">
    <location>
        <begin position="108"/>
        <end position="129"/>
    </location>
</feature>
<dbReference type="OMA" id="WCQDINE"/>
<dbReference type="HOGENOM" id="CLU_1672666_0_0_1"/>
<feature type="compositionally biased region" description="Basic and acidic residues" evidence="1">
    <location>
        <begin position="109"/>
        <end position="129"/>
    </location>
</feature>
<dbReference type="RefSeq" id="XP_001443297.1">
    <property type="nucleotide sequence ID" value="XM_001443260.1"/>
</dbReference>